<sequence length="31" mass="3323">MTVKQANSHLILGMVNAAGCDQLQAIYDLFG</sequence>
<protein>
    <submittedName>
        <fullName evidence="1">Uncharacterized protein</fullName>
    </submittedName>
</protein>
<dbReference type="Proteomes" id="UP000000739">
    <property type="component" value="Chromosome"/>
</dbReference>
<evidence type="ECO:0000313" key="2">
    <source>
        <dbReference type="EMBL" id="ACL02561.1"/>
    </source>
</evidence>
<keyword evidence="3" id="KW-1185">Reference proteome</keyword>
<gene>
    <name evidence="1" type="ordered locus">Dalk_0855</name>
    <name evidence="2" type="ordered locus">Dalk_0856</name>
</gene>
<proteinExistence type="predicted"/>
<reference evidence="1 3" key="2">
    <citation type="journal article" date="2012" name="Environ. Microbiol.">
        <title>The genome sequence of Desulfatibacillum alkenivorans AK-01: a blueprint for anaerobic alkane oxidation.</title>
        <authorList>
            <person name="Callaghan A.V."/>
            <person name="Morris B.E."/>
            <person name="Pereira I.A."/>
            <person name="McInerney M.J."/>
            <person name="Austin R.N."/>
            <person name="Groves J.T."/>
            <person name="Kukor J.J."/>
            <person name="Suflita J.M."/>
            <person name="Young L.Y."/>
            <person name="Zylstra G.J."/>
            <person name="Wawrik B."/>
        </authorList>
    </citation>
    <scope>NUCLEOTIDE SEQUENCE [LARGE SCALE GENOMIC DNA]</scope>
    <source>
        <strain evidence="1 3">AK-01</strain>
    </source>
</reference>
<dbReference type="HOGENOM" id="CLU_3396139_0_0_7"/>
<accession>B8FHZ3</accession>
<dbReference type="EMBL" id="CP001322">
    <property type="protein sequence ID" value="ACL02561.1"/>
    <property type="molecule type" value="Genomic_DNA"/>
</dbReference>
<reference evidence="1" key="1">
    <citation type="submission" date="2008-12" db="EMBL/GenBank/DDBJ databases">
        <title>Complete sequence of Desulfatibacillum alkenivorans AK-01.</title>
        <authorList>
            <consortium name="US DOE Joint Genome Institute"/>
            <person name="Lucas S."/>
            <person name="Copeland A."/>
            <person name="Lapidus A."/>
            <person name="Glavina del Rio T."/>
            <person name="Dalin E."/>
            <person name="Tice H."/>
            <person name="Bruce D."/>
            <person name="Goodwin L."/>
            <person name="Pitluck S."/>
            <person name="Chertkov O."/>
            <person name="Brettin T."/>
            <person name="Detter J.C."/>
            <person name="Han C."/>
            <person name="Larimer F."/>
            <person name="Land M."/>
            <person name="Hauser L."/>
            <person name="Kyrpides N."/>
            <person name="Ovchinnikova G."/>
            <person name="Wawrik B."/>
            <person name="Richardson P."/>
        </authorList>
    </citation>
    <scope>NUCLEOTIDE SEQUENCE [LARGE SCALE GENOMIC DNA]</scope>
    <source>
        <strain evidence="1">AK-01</strain>
    </source>
</reference>
<evidence type="ECO:0000313" key="1">
    <source>
        <dbReference type="EMBL" id="ACL02560.1"/>
    </source>
</evidence>
<dbReference type="KEGG" id="dal:Dalk_0855"/>
<organism evidence="1 3">
    <name type="scientific">Desulfatibacillum aliphaticivorans</name>
    <dbReference type="NCBI Taxonomy" id="218208"/>
    <lineage>
        <taxon>Bacteria</taxon>
        <taxon>Pseudomonadati</taxon>
        <taxon>Thermodesulfobacteriota</taxon>
        <taxon>Desulfobacteria</taxon>
        <taxon>Desulfobacterales</taxon>
        <taxon>Desulfatibacillaceae</taxon>
        <taxon>Desulfatibacillum</taxon>
    </lineage>
</organism>
<dbReference type="AlphaFoldDB" id="B8FHZ3"/>
<dbReference type="EMBL" id="CP001322">
    <property type="protein sequence ID" value="ACL02560.1"/>
    <property type="molecule type" value="Genomic_DNA"/>
</dbReference>
<name>B8FHZ3_DESAL</name>
<dbReference type="KEGG" id="dal:Dalk_0856"/>
<evidence type="ECO:0000313" key="3">
    <source>
        <dbReference type="Proteomes" id="UP000000739"/>
    </source>
</evidence>